<dbReference type="SUPFAM" id="SSF81324">
    <property type="entry name" value="Voltage-gated potassium channels"/>
    <property type="match status" value="1"/>
</dbReference>
<protein>
    <submittedName>
        <fullName evidence="14">Inward rectifier potassium channel Irk</fullName>
    </submittedName>
</protein>
<evidence type="ECO:0000256" key="5">
    <source>
        <dbReference type="ARBA" id="ARBA00022882"/>
    </source>
</evidence>
<accession>A0A5J5ICW8</accession>
<keyword evidence="6" id="KW-0630">Potassium</keyword>
<keyword evidence="7 11" id="KW-1133">Transmembrane helix</keyword>
<dbReference type="GO" id="GO:0034765">
    <property type="term" value="P:regulation of monoatomic ion transmembrane transport"/>
    <property type="evidence" value="ECO:0007669"/>
    <property type="project" value="TreeGrafter"/>
</dbReference>
<dbReference type="InterPro" id="IPR016449">
    <property type="entry name" value="K_chnl_inward-rec_Kir"/>
</dbReference>
<evidence type="ECO:0000256" key="6">
    <source>
        <dbReference type="ARBA" id="ARBA00022958"/>
    </source>
</evidence>
<keyword evidence="15" id="KW-1185">Reference proteome</keyword>
<evidence type="ECO:0000256" key="7">
    <source>
        <dbReference type="ARBA" id="ARBA00022989"/>
    </source>
</evidence>
<keyword evidence="9 11" id="KW-0472">Membrane</keyword>
<dbReference type="EMBL" id="VYQF01000007">
    <property type="protein sequence ID" value="KAA9036638.1"/>
    <property type="molecule type" value="Genomic_DNA"/>
</dbReference>
<evidence type="ECO:0000256" key="4">
    <source>
        <dbReference type="ARBA" id="ARBA00022692"/>
    </source>
</evidence>
<dbReference type="PRINTS" id="PR01320">
    <property type="entry name" value="KIRCHANNEL"/>
</dbReference>
<dbReference type="GO" id="GO:0005886">
    <property type="term" value="C:plasma membrane"/>
    <property type="evidence" value="ECO:0007669"/>
    <property type="project" value="TreeGrafter"/>
</dbReference>
<keyword evidence="5" id="KW-0851">Voltage-gated channel</keyword>
<dbReference type="InterPro" id="IPR013518">
    <property type="entry name" value="K_chnl_inward-rec_Kir_cyto"/>
</dbReference>
<dbReference type="Gene3D" id="2.60.40.1400">
    <property type="entry name" value="G protein-activated inward rectifier potassium channel 1"/>
    <property type="match status" value="1"/>
</dbReference>
<dbReference type="Pfam" id="PF17655">
    <property type="entry name" value="IRK_C"/>
    <property type="match status" value="1"/>
</dbReference>
<sequence>MARANKINIKAKPEINTGFGVNASSYGGRFVNKNGRANIEKNGISFFEKISWYHTMLLMPRWKFLSVIVLFYVFINVLFATMYFLIGVQSLGEIPSPSTLTNFAEAFFFSTQTFTTVGYGRISPIGFLSSSIAAFEALLGLLSFALATGLLYGRFSKPVAYLRFSHNALIAPYKDINALMLRVVPFKNTNLVDAVANVTLGMTIEENGIKVNRFYQLDLEFSTVNALTLSWTIVHPINEKSPLYNFTKSDFENITGEVLVFIKAFDDMFSNIVVSRTSYVFGEIYYGAKFEPMFERDLSGEKTVIYIDKLNSFKPVSLNNPSAGEEIPIDEIVI</sequence>
<dbReference type="RefSeq" id="WP_150416379.1">
    <property type="nucleotide sequence ID" value="NZ_VYQF01000007.1"/>
</dbReference>
<evidence type="ECO:0000256" key="11">
    <source>
        <dbReference type="SAM" id="Phobius"/>
    </source>
</evidence>
<evidence type="ECO:0000256" key="1">
    <source>
        <dbReference type="ARBA" id="ARBA00004141"/>
    </source>
</evidence>
<dbReference type="GO" id="GO:1990573">
    <property type="term" value="P:potassium ion import across plasma membrane"/>
    <property type="evidence" value="ECO:0007669"/>
    <property type="project" value="TreeGrafter"/>
</dbReference>
<gene>
    <name evidence="14" type="ORF">FW778_18675</name>
</gene>
<dbReference type="PRINTS" id="PR00169">
    <property type="entry name" value="KCHANNEL"/>
</dbReference>
<name>A0A5J5ICW8_9BACT</name>
<keyword evidence="2" id="KW-0813">Transport</keyword>
<dbReference type="AlphaFoldDB" id="A0A5J5ICW8"/>
<keyword evidence="8" id="KW-0406">Ion transport</keyword>
<evidence type="ECO:0000256" key="2">
    <source>
        <dbReference type="ARBA" id="ARBA00022448"/>
    </source>
</evidence>
<feature type="domain" description="Potassium channel" evidence="12">
    <location>
        <begin position="75"/>
        <end position="151"/>
    </location>
</feature>
<dbReference type="Gene3D" id="1.10.287.70">
    <property type="match status" value="1"/>
</dbReference>
<feature type="transmembrane region" description="Helical" evidence="11">
    <location>
        <begin position="132"/>
        <end position="153"/>
    </location>
</feature>
<evidence type="ECO:0000256" key="9">
    <source>
        <dbReference type="ARBA" id="ARBA00023136"/>
    </source>
</evidence>
<evidence type="ECO:0000313" key="14">
    <source>
        <dbReference type="EMBL" id="KAA9036638.1"/>
    </source>
</evidence>
<reference evidence="14 15" key="1">
    <citation type="submission" date="2019-09" db="EMBL/GenBank/DDBJ databases">
        <title>Draft genome sequence of Ginsengibacter sp. BR5-29.</title>
        <authorList>
            <person name="Im W.-T."/>
        </authorList>
    </citation>
    <scope>NUCLEOTIDE SEQUENCE [LARGE SCALE GENOMIC DNA]</scope>
    <source>
        <strain evidence="14 15">BR5-29</strain>
    </source>
</reference>
<keyword evidence="10 14" id="KW-0407">Ion channel</keyword>
<evidence type="ECO:0000259" key="12">
    <source>
        <dbReference type="Pfam" id="PF07885"/>
    </source>
</evidence>
<organism evidence="14 15">
    <name type="scientific">Ginsengibacter hankyongi</name>
    <dbReference type="NCBI Taxonomy" id="2607284"/>
    <lineage>
        <taxon>Bacteria</taxon>
        <taxon>Pseudomonadati</taxon>
        <taxon>Bacteroidota</taxon>
        <taxon>Chitinophagia</taxon>
        <taxon>Chitinophagales</taxon>
        <taxon>Chitinophagaceae</taxon>
        <taxon>Ginsengibacter</taxon>
    </lineage>
</organism>
<dbReference type="PANTHER" id="PTHR11767:SF102">
    <property type="entry name" value="INWARDLY RECTIFYING POTASSIUM CHANNEL 1, ISOFORM F"/>
    <property type="match status" value="1"/>
</dbReference>
<dbReference type="SUPFAM" id="SSF81296">
    <property type="entry name" value="E set domains"/>
    <property type="match status" value="1"/>
</dbReference>
<dbReference type="Pfam" id="PF07885">
    <property type="entry name" value="Ion_trans_2"/>
    <property type="match status" value="1"/>
</dbReference>
<dbReference type="GO" id="GO:0034702">
    <property type="term" value="C:monoatomic ion channel complex"/>
    <property type="evidence" value="ECO:0007669"/>
    <property type="project" value="UniProtKB-KW"/>
</dbReference>
<evidence type="ECO:0000313" key="15">
    <source>
        <dbReference type="Proteomes" id="UP000326903"/>
    </source>
</evidence>
<feature type="domain" description="Inward rectifier potassium channel C-terminal" evidence="13">
    <location>
        <begin position="162"/>
        <end position="322"/>
    </location>
</feature>
<keyword evidence="3" id="KW-0633">Potassium transport</keyword>
<dbReference type="Proteomes" id="UP000326903">
    <property type="component" value="Unassembled WGS sequence"/>
</dbReference>
<proteinExistence type="predicted"/>
<dbReference type="PANTHER" id="PTHR11767">
    <property type="entry name" value="INWARD RECTIFIER POTASSIUM CHANNEL"/>
    <property type="match status" value="1"/>
</dbReference>
<dbReference type="InterPro" id="IPR013099">
    <property type="entry name" value="K_chnl_dom"/>
</dbReference>
<feature type="transmembrane region" description="Helical" evidence="11">
    <location>
        <begin position="64"/>
        <end position="86"/>
    </location>
</feature>
<dbReference type="GO" id="GO:0005242">
    <property type="term" value="F:inward rectifier potassium channel activity"/>
    <property type="evidence" value="ECO:0007669"/>
    <property type="project" value="InterPro"/>
</dbReference>
<comment type="caution">
    <text evidence="14">The sequence shown here is derived from an EMBL/GenBank/DDBJ whole genome shotgun (WGS) entry which is preliminary data.</text>
</comment>
<comment type="subcellular location">
    <subcellularLocation>
        <location evidence="1">Membrane</location>
        <topology evidence="1">Multi-pass membrane protein</topology>
    </subcellularLocation>
</comment>
<dbReference type="InterPro" id="IPR014756">
    <property type="entry name" value="Ig_E-set"/>
</dbReference>
<evidence type="ECO:0000256" key="10">
    <source>
        <dbReference type="ARBA" id="ARBA00023303"/>
    </source>
</evidence>
<evidence type="ECO:0000259" key="13">
    <source>
        <dbReference type="Pfam" id="PF17655"/>
    </source>
</evidence>
<evidence type="ECO:0000256" key="3">
    <source>
        <dbReference type="ARBA" id="ARBA00022538"/>
    </source>
</evidence>
<dbReference type="InterPro" id="IPR041647">
    <property type="entry name" value="IRK_C"/>
</dbReference>
<keyword evidence="4 11" id="KW-0812">Transmembrane</keyword>
<evidence type="ECO:0000256" key="8">
    <source>
        <dbReference type="ARBA" id="ARBA00023065"/>
    </source>
</evidence>